<protein>
    <submittedName>
        <fullName evidence="1">Uncharacterized protein</fullName>
    </submittedName>
</protein>
<dbReference type="EMBL" id="NMUH01000849">
    <property type="protein sequence ID" value="MQL85778.1"/>
    <property type="molecule type" value="Genomic_DNA"/>
</dbReference>
<comment type="caution">
    <text evidence="1">The sequence shown here is derived from an EMBL/GenBank/DDBJ whole genome shotgun (WGS) entry which is preliminary data.</text>
</comment>
<proteinExistence type="predicted"/>
<evidence type="ECO:0000313" key="1">
    <source>
        <dbReference type="EMBL" id="MQL85778.1"/>
    </source>
</evidence>
<evidence type="ECO:0000313" key="2">
    <source>
        <dbReference type="Proteomes" id="UP000652761"/>
    </source>
</evidence>
<organism evidence="1 2">
    <name type="scientific">Colocasia esculenta</name>
    <name type="common">Wild taro</name>
    <name type="synonym">Arum esculentum</name>
    <dbReference type="NCBI Taxonomy" id="4460"/>
    <lineage>
        <taxon>Eukaryota</taxon>
        <taxon>Viridiplantae</taxon>
        <taxon>Streptophyta</taxon>
        <taxon>Embryophyta</taxon>
        <taxon>Tracheophyta</taxon>
        <taxon>Spermatophyta</taxon>
        <taxon>Magnoliopsida</taxon>
        <taxon>Liliopsida</taxon>
        <taxon>Araceae</taxon>
        <taxon>Aroideae</taxon>
        <taxon>Colocasieae</taxon>
        <taxon>Colocasia</taxon>
    </lineage>
</organism>
<gene>
    <name evidence="1" type="ORF">Taro_018294</name>
</gene>
<accession>A0A843UQM3</accession>
<name>A0A843UQM3_COLES</name>
<keyword evidence="2" id="KW-1185">Reference proteome</keyword>
<sequence length="188" mass="21113">MFVAATENSNKELVLTPCAFLPDGLAFWVPRQKIVRLEGKFAGVEYGFLGQIRKKKKTVVFKSSRTGIRVEIMTPKTHICLNTLHQTLRDEFTSCWGRVEEFLVSGEQEIAHTKPFFFPVASAATCTDCHLEVDQSVDTPIDGVDTGYHSLKEIHEDRVQCVDTASECVDTRSSLQKTQLPDWDSVST</sequence>
<dbReference type="AlphaFoldDB" id="A0A843UQM3"/>
<dbReference type="Proteomes" id="UP000652761">
    <property type="component" value="Unassembled WGS sequence"/>
</dbReference>
<reference evidence="1" key="1">
    <citation type="submission" date="2017-07" db="EMBL/GenBank/DDBJ databases">
        <title>Taro Niue Genome Assembly and Annotation.</title>
        <authorList>
            <person name="Atibalentja N."/>
            <person name="Keating K."/>
            <person name="Fields C.J."/>
        </authorList>
    </citation>
    <scope>NUCLEOTIDE SEQUENCE</scope>
    <source>
        <strain evidence="1">Niue_2</strain>
        <tissue evidence="1">Leaf</tissue>
    </source>
</reference>